<feature type="transmembrane region" description="Helical" evidence="1">
    <location>
        <begin position="36"/>
        <end position="53"/>
    </location>
</feature>
<keyword evidence="4" id="KW-1185">Reference proteome</keyword>
<reference evidence="4" key="1">
    <citation type="submission" date="2015-10" db="EMBL/GenBank/DDBJ databases">
        <authorList>
            <person name="Lehtovirta-Morley L.E."/>
            <person name="Vieille C."/>
        </authorList>
    </citation>
    <scope>NUCLEOTIDE SEQUENCE [LARGE SCALE GENOMIC DNA]</scope>
</reference>
<keyword evidence="1" id="KW-1133">Transmembrane helix</keyword>
<protein>
    <recommendedName>
        <fullName evidence="2">DUF2061 domain-containing protein</fullName>
    </recommendedName>
</protein>
<feature type="transmembrane region" description="Helical" evidence="1">
    <location>
        <begin position="12"/>
        <end position="30"/>
    </location>
</feature>
<feature type="domain" description="DUF2061" evidence="2">
    <location>
        <begin position="8"/>
        <end position="58"/>
    </location>
</feature>
<gene>
    <name evidence="3" type="ORF">NDEV_0122</name>
</gene>
<accession>A0A128A0N4</accession>
<evidence type="ECO:0000259" key="2">
    <source>
        <dbReference type="Pfam" id="PF09834"/>
    </source>
</evidence>
<organism evidence="3 4">
    <name type="scientific">Nitrosotalea devaniterrae</name>
    <dbReference type="NCBI Taxonomy" id="1078905"/>
    <lineage>
        <taxon>Archaea</taxon>
        <taxon>Nitrososphaerota</taxon>
        <taxon>Nitrososphaeria</taxon>
        <taxon>Nitrosotaleales</taxon>
        <taxon>Nitrosotaleaceae</taxon>
        <taxon>Nitrosotalea</taxon>
    </lineage>
</organism>
<evidence type="ECO:0000256" key="1">
    <source>
        <dbReference type="SAM" id="Phobius"/>
    </source>
</evidence>
<dbReference type="InterPro" id="IPR018638">
    <property type="entry name" value="DUF2061_membrane"/>
</dbReference>
<dbReference type="Proteomes" id="UP000196239">
    <property type="component" value="Chromosome 1"/>
</dbReference>
<sequence>METHKRSILKTIIYRITVSIILAIISWHFTGDLTKTSAITIIYNIVVIIFYYIHERIWIKIKWGRI</sequence>
<dbReference type="EMBL" id="LN890280">
    <property type="protein sequence ID" value="CUR50887.1"/>
    <property type="molecule type" value="Genomic_DNA"/>
</dbReference>
<proteinExistence type="predicted"/>
<keyword evidence="1" id="KW-0472">Membrane</keyword>
<name>A0A128A0N4_9ARCH</name>
<keyword evidence="1" id="KW-0812">Transmembrane</keyword>
<evidence type="ECO:0000313" key="3">
    <source>
        <dbReference type="EMBL" id="CUR50887.1"/>
    </source>
</evidence>
<evidence type="ECO:0000313" key="4">
    <source>
        <dbReference type="Proteomes" id="UP000196239"/>
    </source>
</evidence>
<dbReference type="Pfam" id="PF09834">
    <property type="entry name" value="DUF2061"/>
    <property type="match status" value="1"/>
</dbReference>
<dbReference type="KEGG" id="ndv:NDEV_0122"/>
<dbReference type="AlphaFoldDB" id="A0A128A0N4"/>